<dbReference type="PANTHER" id="PTHR23150">
    <property type="entry name" value="SULFATASE MODIFYING FACTOR 1, 2"/>
    <property type="match status" value="1"/>
</dbReference>
<dbReference type="PANTHER" id="PTHR23150:SF36">
    <property type="entry name" value="HERCYNINE OXYGENASE"/>
    <property type="match status" value="1"/>
</dbReference>
<proteinExistence type="predicted"/>
<dbReference type="AlphaFoldDB" id="A0A6N6VQB1"/>
<name>A0A6N6VQB1_9BACT</name>
<dbReference type="NCBIfam" id="TIGR03440">
    <property type="entry name" value="egtB_TIGR03440"/>
    <property type="match status" value="1"/>
</dbReference>
<dbReference type="InterPro" id="IPR005532">
    <property type="entry name" value="SUMF_dom"/>
</dbReference>
<protein>
    <submittedName>
        <fullName evidence="2">Ergothioneine biosynthesis protein EgtB</fullName>
    </submittedName>
</protein>
<dbReference type="InterPro" id="IPR051043">
    <property type="entry name" value="Sulfatase_Mod_Factor_Kinase"/>
</dbReference>
<reference evidence="2 3" key="1">
    <citation type="submission" date="2019-10" db="EMBL/GenBank/DDBJ databases">
        <title>New species of Slilvanegrellaceae.</title>
        <authorList>
            <person name="Pitt A."/>
            <person name="Hahn M.W."/>
        </authorList>
    </citation>
    <scope>NUCLEOTIDE SEQUENCE [LARGE SCALE GENOMIC DNA]</scope>
    <source>
        <strain evidence="2 3">SP-Ram-0.45-NSY-1</strain>
    </source>
</reference>
<dbReference type="Pfam" id="PF03781">
    <property type="entry name" value="FGE-sulfatase"/>
    <property type="match status" value="1"/>
</dbReference>
<accession>A0A6N6VQB1</accession>
<dbReference type="Gene3D" id="3.90.1580.10">
    <property type="entry name" value="paralog of FGE (formylglycine-generating enzyme)"/>
    <property type="match status" value="1"/>
</dbReference>
<evidence type="ECO:0000259" key="1">
    <source>
        <dbReference type="Pfam" id="PF03781"/>
    </source>
</evidence>
<comment type="caution">
    <text evidence="2">The sequence shown here is derived from an EMBL/GenBank/DDBJ whole genome shotgun (WGS) entry which is preliminary data.</text>
</comment>
<evidence type="ECO:0000313" key="3">
    <source>
        <dbReference type="Proteomes" id="UP000437748"/>
    </source>
</evidence>
<dbReference type="InterPro" id="IPR042095">
    <property type="entry name" value="SUMF_sf"/>
</dbReference>
<organism evidence="2 3">
    <name type="scientific">Silvanigrella paludirubra</name>
    <dbReference type="NCBI Taxonomy" id="2499159"/>
    <lineage>
        <taxon>Bacteria</taxon>
        <taxon>Pseudomonadati</taxon>
        <taxon>Bdellovibrionota</taxon>
        <taxon>Oligoflexia</taxon>
        <taxon>Silvanigrellales</taxon>
        <taxon>Silvanigrellaceae</taxon>
        <taxon>Silvanigrella</taxon>
    </lineage>
</organism>
<gene>
    <name evidence="2" type="primary">egtB</name>
    <name evidence="2" type="ORF">GCL60_11385</name>
</gene>
<dbReference type="SUPFAM" id="SSF56436">
    <property type="entry name" value="C-type lectin-like"/>
    <property type="match status" value="1"/>
</dbReference>
<dbReference type="EMBL" id="WFLM01000004">
    <property type="protein sequence ID" value="KAB8037769.1"/>
    <property type="molecule type" value="Genomic_DNA"/>
</dbReference>
<dbReference type="RefSeq" id="WP_153420846.1">
    <property type="nucleotide sequence ID" value="NZ_WFLM01000004.1"/>
</dbReference>
<dbReference type="Proteomes" id="UP000437748">
    <property type="component" value="Unassembled WGS sequence"/>
</dbReference>
<evidence type="ECO:0000313" key="2">
    <source>
        <dbReference type="EMBL" id="KAB8037769.1"/>
    </source>
</evidence>
<feature type="domain" description="Sulfatase-modifying factor enzyme-like" evidence="1">
    <location>
        <begin position="173"/>
        <end position="413"/>
    </location>
</feature>
<dbReference type="OrthoDB" id="5292923at2"/>
<keyword evidence="3" id="KW-1185">Reference proteome</keyword>
<sequence length="416" mass="49539">MSDELLEYYQKTRTISESICKTLSVDVLESQPIEFTSPPKWHLGHTSWFFEEFILRPYFKNYKPIDDFYQFAFNSYYKSQGEHCPRKERGQILRPTFSKVMEYRRFVDNHIFELLFNSENNDVKKNIILGLHHEQQHQELLLMDIKYILSKCFLNEVYQNKKSFFKSETFAHEYLCMEGGLFEIGANSKNKFYFDNEAPEFKYFQYPYLLATRPISNREYLAFINDGGYSNPLLWKSDGWDYIHSSKDFAPLYWEKKEGVWFEYTLNGYFPLELDAPVCHINYYEADAFAEWSGARLPTEFELELCYKSKYFSGPTYGFYESEKLHPIIKKTTNCFFGLTGNLWEWTNSAYSPYPGYQRPKGAFGEYNQKFMVNQIVLRGGSIVTPQSHFRPTYRNFFYPSQKWAFTGLRLAKDIK</sequence>
<dbReference type="InterPro" id="IPR017806">
    <property type="entry name" value="EgtB"/>
</dbReference>
<dbReference type="InterPro" id="IPR016187">
    <property type="entry name" value="CTDL_fold"/>
</dbReference>
<dbReference type="GO" id="GO:0052699">
    <property type="term" value="P:ergothioneine biosynthetic process"/>
    <property type="evidence" value="ECO:0007669"/>
    <property type="project" value="InterPro"/>
</dbReference>